<keyword evidence="3" id="KW-1185">Reference proteome</keyword>
<accession>A0A7W9ZJS8</accession>
<comment type="caution">
    <text evidence="2">The sequence shown here is derived from an EMBL/GenBank/DDBJ whole genome shotgun (WGS) entry which is preliminary data.</text>
</comment>
<dbReference type="InterPro" id="IPR003594">
    <property type="entry name" value="HATPase_dom"/>
</dbReference>
<dbReference type="AlphaFoldDB" id="A0A7W9ZJS8"/>
<dbReference type="RefSeq" id="WP_184264358.1">
    <property type="nucleotide sequence ID" value="NZ_JACIIX010000011.1"/>
</dbReference>
<evidence type="ECO:0000313" key="2">
    <source>
        <dbReference type="EMBL" id="MBB6211529.1"/>
    </source>
</evidence>
<dbReference type="InterPro" id="IPR036890">
    <property type="entry name" value="HATPase_C_sf"/>
</dbReference>
<dbReference type="Pfam" id="PF13581">
    <property type="entry name" value="HATPase_c_2"/>
    <property type="match status" value="1"/>
</dbReference>
<dbReference type="Gene3D" id="3.30.565.10">
    <property type="entry name" value="Histidine kinase-like ATPase, C-terminal domain"/>
    <property type="match status" value="1"/>
</dbReference>
<evidence type="ECO:0000259" key="1">
    <source>
        <dbReference type="Pfam" id="PF13581"/>
    </source>
</evidence>
<dbReference type="EMBL" id="JACIIX010000011">
    <property type="protein sequence ID" value="MBB6211529.1"/>
    <property type="molecule type" value="Genomic_DNA"/>
</dbReference>
<name>A0A7W9ZJS8_NOVIT</name>
<reference evidence="2 3" key="1">
    <citation type="submission" date="2020-08" db="EMBL/GenBank/DDBJ databases">
        <title>Genomic Encyclopedia of Type Strains, Phase IV (KMG-IV): sequencing the most valuable type-strain genomes for metagenomic binning, comparative biology and taxonomic classification.</title>
        <authorList>
            <person name="Goeker M."/>
        </authorList>
    </citation>
    <scope>NUCLEOTIDE SEQUENCE [LARGE SCALE GENOMIC DNA]</scope>
    <source>
        <strain evidence="2 3">DSM 11590</strain>
    </source>
</reference>
<dbReference type="Proteomes" id="UP000544872">
    <property type="component" value="Unassembled WGS sequence"/>
</dbReference>
<organism evidence="2 3">
    <name type="scientific">Novispirillum itersonii</name>
    <name type="common">Aquaspirillum itersonii</name>
    <dbReference type="NCBI Taxonomy" id="189"/>
    <lineage>
        <taxon>Bacteria</taxon>
        <taxon>Pseudomonadati</taxon>
        <taxon>Pseudomonadota</taxon>
        <taxon>Alphaproteobacteria</taxon>
        <taxon>Rhodospirillales</taxon>
        <taxon>Novispirillaceae</taxon>
        <taxon>Novispirillum</taxon>
    </lineage>
</organism>
<proteinExistence type="predicted"/>
<gene>
    <name evidence="2" type="ORF">FHS48_002968</name>
</gene>
<evidence type="ECO:0000313" key="3">
    <source>
        <dbReference type="Proteomes" id="UP000544872"/>
    </source>
</evidence>
<feature type="domain" description="Histidine kinase/HSP90-like ATPase" evidence="1">
    <location>
        <begin position="66"/>
        <end position="202"/>
    </location>
</feature>
<sequence>MRPDIIRAFIRGEFPILIDSPAGSPPPDGDALDTLLGSLRHTGEEILLALSLHTLSAYEHDVSAAITGAMLRQGLITADMVSRLRTALHEAVANALIHGNLELPSPRRDELNDFVSFGDAISARLADPAYARRRLSVVVCAPADPAEGLRLHIHNEGPGFNPAALPPQERRSPERAHGGWALILAGCDHAVFTPDGRILTLTLPPA</sequence>
<protein>
    <recommendedName>
        <fullName evidence="1">Histidine kinase/HSP90-like ATPase domain-containing protein</fullName>
    </recommendedName>
</protein>